<dbReference type="AlphaFoldDB" id="A0A2P7TX11"/>
<comment type="subcellular location">
    <subcellularLocation>
        <location evidence="1">Cell membrane</location>
        <topology evidence="1">Multi-pass membrane protein</topology>
    </subcellularLocation>
</comment>
<evidence type="ECO:0000256" key="1">
    <source>
        <dbReference type="ARBA" id="ARBA00004651"/>
    </source>
</evidence>
<evidence type="ECO:0000256" key="4">
    <source>
        <dbReference type="ARBA" id="ARBA00022989"/>
    </source>
</evidence>
<dbReference type="Proteomes" id="UP000241868">
    <property type="component" value="Unassembled WGS sequence"/>
</dbReference>
<proteinExistence type="predicted"/>
<comment type="caution">
    <text evidence="6">The sequence shown here is derived from an EMBL/GenBank/DDBJ whole genome shotgun (WGS) entry which is preliminary data.</text>
</comment>
<dbReference type="GO" id="GO:0006865">
    <property type="term" value="P:amino acid transport"/>
    <property type="evidence" value="ECO:0007669"/>
    <property type="project" value="InterPro"/>
</dbReference>
<keyword evidence="2" id="KW-1003">Cell membrane</keyword>
<evidence type="ECO:0000256" key="3">
    <source>
        <dbReference type="ARBA" id="ARBA00022692"/>
    </source>
</evidence>
<evidence type="ECO:0000313" key="6">
    <source>
        <dbReference type="EMBL" id="PSJ79247.1"/>
    </source>
</evidence>
<organism evidence="6 7">
    <name type="scientific">Neisseria iguanae</name>
    <dbReference type="NCBI Taxonomy" id="90242"/>
    <lineage>
        <taxon>Bacteria</taxon>
        <taxon>Pseudomonadati</taxon>
        <taxon>Pseudomonadota</taxon>
        <taxon>Betaproteobacteria</taxon>
        <taxon>Neisseriales</taxon>
        <taxon>Neisseriaceae</taxon>
        <taxon>Neisseria</taxon>
    </lineage>
</organism>
<dbReference type="OrthoDB" id="5638726at2"/>
<name>A0A2P7TX11_9NEIS</name>
<dbReference type="InterPro" id="IPR001123">
    <property type="entry name" value="LeuE-type"/>
</dbReference>
<keyword evidence="3" id="KW-0812">Transmembrane</keyword>
<accession>A0A2P7TX11</accession>
<keyword evidence="4" id="KW-1133">Transmembrane helix</keyword>
<reference evidence="6 7" key="1">
    <citation type="submission" date="2018-03" db="EMBL/GenBank/DDBJ databases">
        <title>Neisseria weixii sp. nov., isolated from the intestinal contents of Tibetan Plateau pika (Ochotona curzoniae) in Yushu, Qinghai Province, China.</title>
        <authorList>
            <person name="Gui Z."/>
        </authorList>
    </citation>
    <scope>NUCLEOTIDE SEQUENCE [LARGE SCALE GENOMIC DNA]</scope>
    <source>
        <strain evidence="6 7">ATCC 51483</strain>
    </source>
</reference>
<dbReference type="RefSeq" id="WP_106743241.1">
    <property type="nucleotide sequence ID" value="NZ_PXYY01000148.1"/>
</dbReference>
<sequence length="69" mass="7476">MCDAVLITLGVFGLNALLSASPKLSSTLALAGGLFLSAYGTMSTKRAWQLSYRGYHSFLFRLKKLPSPH</sequence>
<evidence type="ECO:0000313" key="7">
    <source>
        <dbReference type="Proteomes" id="UP000241868"/>
    </source>
</evidence>
<dbReference type="EMBL" id="PXYY01000148">
    <property type="protein sequence ID" value="PSJ79247.1"/>
    <property type="molecule type" value="Genomic_DNA"/>
</dbReference>
<evidence type="ECO:0000256" key="5">
    <source>
        <dbReference type="ARBA" id="ARBA00023136"/>
    </source>
</evidence>
<evidence type="ECO:0000256" key="2">
    <source>
        <dbReference type="ARBA" id="ARBA00022475"/>
    </source>
</evidence>
<keyword evidence="7" id="KW-1185">Reference proteome</keyword>
<dbReference type="GO" id="GO:0005886">
    <property type="term" value="C:plasma membrane"/>
    <property type="evidence" value="ECO:0007669"/>
    <property type="project" value="UniProtKB-SubCell"/>
</dbReference>
<keyword evidence="5" id="KW-0472">Membrane</keyword>
<gene>
    <name evidence="6" type="ORF">C7N83_13385</name>
</gene>
<dbReference type="Pfam" id="PF01810">
    <property type="entry name" value="LysE"/>
    <property type="match status" value="1"/>
</dbReference>
<protein>
    <submittedName>
        <fullName evidence="6">Uncharacterized protein</fullName>
    </submittedName>
</protein>